<evidence type="ECO:0000256" key="1">
    <source>
        <dbReference type="SAM" id="MobiDB-lite"/>
    </source>
</evidence>
<proteinExistence type="predicted"/>
<evidence type="ECO:0000256" key="2">
    <source>
        <dbReference type="SAM" id="Phobius"/>
    </source>
</evidence>
<name>A0A2P2ITR5_RHIMU</name>
<dbReference type="EMBL" id="GGEC01004117">
    <property type="protein sequence ID" value="MBW84600.1"/>
    <property type="molecule type" value="Transcribed_RNA"/>
</dbReference>
<evidence type="ECO:0000313" key="3">
    <source>
        <dbReference type="EMBL" id="MBW84600.1"/>
    </source>
</evidence>
<accession>A0A2P2ITR5</accession>
<organism evidence="3">
    <name type="scientific">Rhizophora mucronata</name>
    <name type="common">Asiatic mangrove</name>
    <dbReference type="NCBI Taxonomy" id="61149"/>
    <lineage>
        <taxon>Eukaryota</taxon>
        <taxon>Viridiplantae</taxon>
        <taxon>Streptophyta</taxon>
        <taxon>Embryophyta</taxon>
        <taxon>Tracheophyta</taxon>
        <taxon>Spermatophyta</taxon>
        <taxon>Magnoliopsida</taxon>
        <taxon>eudicotyledons</taxon>
        <taxon>Gunneridae</taxon>
        <taxon>Pentapetalae</taxon>
        <taxon>rosids</taxon>
        <taxon>fabids</taxon>
        <taxon>Malpighiales</taxon>
        <taxon>Rhizophoraceae</taxon>
        <taxon>Rhizophora</taxon>
    </lineage>
</organism>
<feature type="transmembrane region" description="Helical" evidence="2">
    <location>
        <begin position="26"/>
        <end position="44"/>
    </location>
</feature>
<keyword evidence="2" id="KW-1133">Transmembrane helix</keyword>
<reference evidence="3" key="1">
    <citation type="submission" date="2018-02" db="EMBL/GenBank/DDBJ databases">
        <title>Rhizophora mucronata_Transcriptome.</title>
        <authorList>
            <person name="Meera S.P."/>
            <person name="Sreeshan A."/>
            <person name="Augustine A."/>
        </authorList>
    </citation>
    <scope>NUCLEOTIDE SEQUENCE</scope>
    <source>
        <tissue evidence="3">Leaf</tissue>
    </source>
</reference>
<keyword evidence="2" id="KW-0472">Membrane</keyword>
<protein>
    <submittedName>
        <fullName evidence="3">Uncharacterized protein</fullName>
    </submittedName>
</protein>
<keyword evidence="2" id="KW-0812">Transmembrane</keyword>
<sequence length="45" mass="5329">MLRVKSYRRGKTKAHPHTQTHHHLSAVRYSLMLSLFFLLLTLLLL</sequence>
<dbReference type="AlphaFoldDB" id="A0A2P2ITR5"/>
<feature type="region of interest" description="Disordered" evidence="1">
    <location>
        <begin position="1"/>
        <end position="23"/>
    </location>
</feature>